<keyword evidence="13" id="KW-1185">Reference proteome</keyword>
<dbReference type="InterPro" id="IPR026579">
    <property type="entry name" value="FtsQ"/>
</dbReference>
<dbReference type="Pfam" id="PF08478">
    <property type="entry name" value="POTRA_1"/>
    <property type="match status" value="1"/>
</dbReference>
<feature type="region of interest" description="Disordered" evidence="10">
    <location>
        <begin position="1"/>
        <end position="29"/>
    </location>
</feature>
<evidence type="ECO:0000313" key="13">
    <source>
        <dbReference type="Proteomes" id="UP000321079"/>
    </source>
</evidence>
<evidence type="ECO:0000256" key="4">
    <source>
        <dbReference type="ARBA" id="ARBA00022618"/>
    </source>
</evidence>
<feature type="compositionally biased region" description="Pro residues" evidence="10">
    <location>
        <begin position="284"/>
        <end position="295"/>
    </location>
</feature>
<comment type="subcellular location">
    <subcellularLocation>
        <location evidence="9">Cell inner membrane</location>
        <topology evidence="9">Single-pass type II membrane protein</topology>
    </subcellularLocation>
    <subcellularLocation>
        <location evidence="1">Membrane</location>
    </subcellularLocation>
    <text evidence="9">Localizes to the division septum.</text>
</comment>
<feature type="compositionally biased region" description="Basic and acidic residues" evidence="10">
    <location>
        <begin position="296"/>
        <end position="305"/>
    </location>
</feature>
<dbReference type="OrthoDB" id="9783091at2"/>
<dbReference type="HAMAP" id="MF_00911">
    <property type="entry name" value="FtsQ_subfam"/>
    <property type="match status" value="1"/>
</dbReference>
<evidence type="ECO:0000256" key="5">
    <source>
        <dbReference type="ARBA" id="ARBA00022692"/>
    </source>
</evidence>
<dbReference type="GO" id="GO:0090529">
    <property type="term" value="P:cell septum assembly"/>
    <property type="evidence" value="ECO:0007669"/>
    <property type="project" value="InterPro"/>
</dbReference>
<evidence type="ECO:0000259" key="11">
    <source>
        <dbReference type="PROSITE" id="PS51779"/>
    </source>
</evidence>
<keyword evidence="5 9" id="KW-0812">Transmembrane</keyword>
<dbReference type="GO" id="GO:0005886">
    <property type="term" value="C:plasma membrane"/>
    <property type="evidence" value="ECO:0007669"/>
    <property type="project" value="UniProtKB-SubCell"/>
</dbReference>
<dbReference type="Gene3D" id="3.10.20.310">
    <property type="entry name" value="membrane protein fhac"/>
    <property type="match status" value="1"/>
</dbReference>
<comment type="function">
    <text evidence="9">Essential cell division protein.</text>
</comment>
<evidence type="ECO:0000256" key="10">
    <source>
        <dbReference type="SAM" id="MobiDB-lite"/>
    </source>
</evidence>
<dbReference type="InterPro" id="IPR013685">
    <property type="entry name" value="POTRA_FtsQ_type"/>
</dbReference>
<proteinExistence type="inferred from homology"/>
<dbReference type="InterPro" id="IPR005548">
    <property type="entry name" value="Cell_div_FtsQ/DivIB_C"/>
</dbReference>
<dbReference type="InterPro" id="IPR045335">
    <property type="entry name" value="FtsQ_C_sf"/>
</dbReference>
<comment type="caution">
    <text evidence="12">The sequence shown here is derived from an EMBL/GenBank/DDBJ whole genome shotgun (WGS) entry which is preliminary data.</text>
</comment>
<keyword evidence="7 9" id="KW-0472">Membrane</keyword>
<keyword evidence="6 9" id="KW-1133">Transmembrane helix</keyword>
<evidence type="ECO:0000256" key="3">
    <source>
        <dbReference type="ARBA" id="ARBA00022519"/>
    </source>
</evidence>
<feature type="compositionally biased region" description="Basic and acidic residues" evidence="10">
    <location>
        <begin position="1"/>
        <end position="17"/>
    </location>
</feature>
<dbReference type="GO" id="GO:0043093">
    <property type="term" value="P:FtsZ-dependent cytokinesis"/>
    <property type="evidence" value="ECO:0007669"/>
    <property type="project" value="UniProtKB-UniRule"/>
</dbReference>
<gene>
    <name evidence="9" type="primary">ftsQ</name>
    <name evidence="12" type="ORF">GKA01_24860</name>
</gene>
<protein>
    <recommendedName>
        <fullName evidence="9">Cell division protein FtsQ</fullName>
    </recommendedName>
</protein>
<evidence type="ECO:0000256" key="1">
    <source>
        <dbReference type="ARBA" id="ARBA00004370"/>
    </source>
</evidence>
<dbReference type="Proteomes" id="UP000321079">
    <property type="component" value="Unassembled WGS sequence"/>
</dbReference>
<keyword evidence="2 9" id="KW-1003">Cell membrane</keyword>
<dbReference type="InterPro" id="IPR034746">
    <property type="entry name" value="POTRA"/>
</dbReference>
<sequence>MREDPSFQRDDFVRERYSGAMPPQENRPSRAKLFWRRQRRLVRPAIVLLVVMGLAGAGMRLLYDAASEERFAPLRARLVEMEPLPIRHIVINGRGMTSEASILDALGTSTGHPIFGFSVEAARQRLDELPFIDHATVERHMPDTVIITLVERTPIAVWQDRGHFMLINRAGEEVPDQGMTGKNAQAFLQLPLVVGEGANTAAASVIDAMNHEPVVKSQITALIRVGNRRWNATLKDGTTVLLPEGEEAAAFARLARYQQSMRLLERPVQSIDLRLPDRMVVHQPAPPPQAPTPDKPTPEKPDNAKPDPSLPSPRTDGTKQP</sequence>
<dbReference type="PANTHER" id="PTHR35851:SF1">
    <property type="entry name" value="CELL DIVISION PROTEIN FTSQ"/>
    <property type="match status" value="1"/>
</dbReference>
<evidence type="ECO:0000256" key="8">
    <source>
        <dbReference type="ARBA" id="ARBA00023306"/>
    </source>
</evidence>
<feature type="domain" description="POTRA" evidence="11">
    <location>
        <begin position="84"/>
        <end position="152"/>
    </location>
</feature>
<organism evidence="12 13">
    <name type="scientific">Gluconobacter kanchanaburiensis NBRC 103587</name>
    <dbReference type="NCBI Taxonomy" id="1307948"/>
    <lineage>
        <taxon>Bacteria</taxon>
        <taxon>Pseudomonadati</taxon>
        <taxon>Pseudomonadota</taxon>
        <taxon>Alphaproteobacteria</taxon>
        <taxon>Acetobacterales</taxon>
        <taxon>Acetobacteraceae</taxon>
        <taxon>Gluconobacter</taxon>
    </lineage>
</organism>
<dbReference type="PROSITE" id="PS51779">
    <property type="entry name" value="POTRA"/>
    <property type="match status" value="1"/>
</dbReference>
<reference evidence="12 13" key="1">
    <citation type="submission" date="2019-07" db="EMBL/GenBank/DDBJ databases">
        <title>Whole genome shotgun sequence of Gluconobacter kanchanaburiensis NBRC 103587.</title>
        <authorList>
            <person name="Hosoyama A."/>
            <person name="Uohara A."/>
            <person name="Ohji S."/>
            <person name="Ichikawa N."/>
        </authorList>
    </citation>
    <scope>NUCLEOTIDE SEQUENCE [LARGE SCALE GENOMIC DNA]</scope>
    <source>
        <strain evidence="12 13">NBRC 103587</strain>
    </source>
</reference>
<keyword evidence="3 9" id="KW-0997">Cell inner membrane</keyword>
<evidence type="ECO:0000256" key="9">
    <source>
        <dbReference type="HAMAP-Rule" id="MF_00911"/>
    </source>
</evidence>
<accession>A0A511BA44</accession>
<feature type="region of interest" description="Disordered" evidence="10">
    <location>
        <begin position="279"/>
        <end position="321"/>
    </location>
</feature>
<name>A0A511BA44_9PROT</name>
<evidence type="ECO:0000256" key="2">
    <source>
        <dbReference type="ARBA" id="ARBA00022475"/>
    </source>
</evidence>
<evidence type="ECO:0000256" key="6">
    <source>
        <dbReference type="ARBA" id="ARBA00022989"/>
    </source>
</evidence>
<dbReference type="EMBL" id="BJVA01000021">
    <property type="protein sequence ID" value="GEK97289.1"/>
    <property type="molecule type" value="Genomic_DNA"/>
</dbReference>
<keyword evidence="4 9" id="KW-0132">Cell division</keyword>
<keyword evidence="8 9" id="KW-0131">Cell cycle</keyword>
<dbReference type="GO" id="GO:0032153">
    <property type="term" value="C:cell division site"/>
    <property type="evidence" value="ECO:0007669"/>
    <property type="project" value="UniProtKB-UniRule"/>
</dbReference>
<dbReference type="PANTHER" id="PTHR35851">
    <property type="entry name" value="CELL DIVISION PROTEIN FTSQ"/>
    <property type="match status" value="1"/>
</dbReference>
<feature type="transmembrane region" description="Helical" evidence="9">
    <location>
        <begin position="41"/>
        <end position="63"/>
    </location>
</feature>
<comment type="similarity">
    <text evidence="9">Belongs to the FtsQ/DivIB family. FtsQ subfamily.</text>
</comment>
<dbReference type="Pfam" id="PF03799">
    <property type="entry name" value="FtsQ_DivIB_C"/>
    <property type="match status" value="1"/>
</dbReference>
<dbReference type="Gene3D" id="3.40.50.11690">
    <property type="entry name" value="Cell division protein FtsQ/DivIB"/>
    <property type="match status" value="1"/>
</dbReference>
<dbReference type="AlphaFoldDB" id="A0A511BA44"/>
<evidence type="ECO:0000313" key="12">
    <source>
        <dbReference type="EMBL" id="GEK97289.1"/>
    </source>
</evidence>
<evidence type="ECO:0000256" key="7">
    <source>
        <dbReference type="ARBA" id="ARBA00023136"/>
    </source>
</evidence>